<dbReference type="GO" id="GO:0005524">
    <property type="term" value="F:ATP binding"/>
    <property type="evidence" value="ECO:0007669"/>
    <property type="project" value="UniProtKB-KW"/>
</dbReference>
<keyword evidence="8" id="KW-0808">Transferase</keyword>
<evidence type="ECO:0000256" key="11">
    <source>
        <dbReference type="ARBA" id="ARBA00022840"/>
    </source>
</evidence>
<comment type="caution">
    <text evidence="17">The sequence shown here is derived from an EMBL/GenBank/DDBJ whole genome shotgun (WGS) entry which is preliminary data.</text>
</comment>
<proteinExistence type="predicted"/>
<dbReference type="Pfam" id="PF08543">
    <property type="entry name" value="Phos_pyr_kin"/>
    <property type="match status" value="1"/>
</dbReference>
<dbReference type="InterPro" id="IPR013749">
    <property type="entry name" value="PM/HMP-P_kinase-1"/>
</dbReference>
<dbReference type="GO" id="GO:0009229">
    <property type="term" value="P:thiamine diphosphate biosynthetic process"/>
    <property type="evidence" value="ECO:0007669"/>
    <property type="project" value="UniProtKB-UniPathway"/>
</dbReference>
<evidence type="ECO:0000259" key="16">
    <source>
        <dbReference type="Pfam" id="PF08543"/>
    </source>
</evidence>
<evidence type="ECO:0000256" key="7">
    <source>
        <dbReference type="ARBA" id="ARBA00019161"/>
    </source>
</evidence>
<dbReference type="NCBIfam" id="TIGR00097">
    <property type="entry name" value="HMP-P_kinase"/>
    <property type="match status" value="1"/>
</dbReference>
<evidence type="ECO:0000256" key="4">
    <source>
        <dbReference type="ARBA" id="ARBA00004769"/>
    </source>
</evidence>
<dbReference type="PANTHER" id="PTHR20858:SF17">
    <property type="entry name" value="HYDROXYMETHYLPYRIMIDINE_PHOSPHOMETHYLPYRIMIDINE KINASE THI20-RELATED"/>
    <property type="match status" value="1"/>
</dbReference>
<evidence type="ECO:0000256" key="2">
    <source>
        <dbReference type="ARBA" id="ARBA00000565"/>
    </source>
</evidence>
<reference evidence="18" key="2">
    <citation type="submission" date="2016-02" db="EMBL/GenBank/DDBJ databases">
        <title>Draft genome sequence of five rapidly growing Mycobacterium species.</title>
        <authorList>
            <person name="Katahira K."/>
            <person name="Gotou Y."/>
            <person name="Iida K."/>
            <person name="Ogura Y."/>
            <person name="Hayashi T."/>
        </authorList>
    </citation>
    <scope>NUCLEOTIDE SEQUENCE [LARGE SCALE GENOMIC DNA]</scope>
    <source>
        <strain evidence="18">JCM6362</strain>
    </source>
</reference>
<keyword evidence="11" id="KW-0067">ATP-binding</keyword>
<gene>
    <name evidence="17" type="ORF">RMCT_2715</name>
</gene>
<name>A0A117IMS6_MYCTH</name>
<evidence type="ECO:0000256" key="9">
    <source>
        <dbReference type="ARBA" id="ARBA00022741"/>
    </source>
</evidence>
<dbReference type="RefSeq" id="WP_003926638.1">
    <property type="nucleotide sequence ID" value="NZ_BCTB01000018.1"/>
</dbReference>
<evidence type="ECO:0000313" key="17">
    <source>
        <dbReference type="EMBL" id="GAT15745.1"/>
    </source>
</evidence>
<evidence type="ECO:0000256" key="10">
    <source>
        <dbReference type="ARBA" id="ARBA00022777"/>
    </source>
</evidence>
<dbReference type="Proteomes" id="UP000069654">
    <property type="component" value="Unassembled WGS sequence"/>
</dbReference>
<dbReference type="GO" id="GO:0009228">
    <property type="term" value="P:thiamine biosynthetic process"/>
    <property type="evidence" value="ECO:0007669"/>
    <property type="project" value="UniProtKB-KW"/>
</dbReference>
<evidence type="ECO:0000256" key="14">
    <source>
        <dbReference type="ARBA" id="ARBA00042102"/>
    </source>
</evidence>
<comment type="function">
    <text evidence="3">Catalyzes the phosphorylation of hydroxymethylpyrimidine phosphate (HMP-P) to HMP-PP, and of HMP to HMP-P.</text>
</comment>
<organism evidence="17 18">
    <name type="scientific">Mycolicibacterium thermoresistibile</name>
    <name type="common">Mycobacterium thermoresistibile</name>
    <dbReference type="NCBI Taxonomy" id="1797"/>
    <lineage>
        <taxon>Bacteria</taxon>
        <taxon>Bacillati</taxon>
        <taxon>Actinomycetota</taxon>
        <taxon>Actinomycetes</taxon>
        <taxon>Mycobacteriales</taxon>
        <taxon>Mycobacteriaceae</taxon>
        <taxon>Mycolicibacterium</taxon>
    </lineage>
</organism>
<dbReference type="EC" id="2.7.1.49" evidence="5"/>
<evidence type="ECO:0000256" key="8">
    <source>
        <dbReference type="ARBA" id="ARBA00022679"/>
    </source>
</evidence>
<dbReference type="InterPro" id="IPR004399">
    <property type="entry name" value="HMP/HMP-P_kinase_dom"/>
</dbReference>
<dbReference type="OrthoDB" id="34166at2"/>
<dbReference type="SUPFAM" id="SSF53613">
    <property type="entry name" value="Ribokinase-like"/>
    <property type="match status" value="1"/>
</dbReference>
<comment type="catalytic activity">
    <reaction evidence="2">
        <text>4-amino-2-methyl-5-(phosphooxymethyl)pyrimidine + ATP = 4-amino-2-methyl-5-(diphosphooxymethyl)pyrimidine + ADP</text>
        <dbReference type="Rhea" id="RHEA:19893"/>
        <dbReference type="ChEBI" id="CHEBI:30616"/>
        <dbReference type="ChEBI" id="CHEBI:57841"/>
        <dbReference type="ChEBI" id="CHEBI:58354"/>
        <dbReference type="ChEBI" id="CHEBI:456216"/>
        <dbReference type="EC" id="2.7.4.7"/>
    </reaction>
</comment>
<sequence length="278" mass="28880">MTYLPLPEPGQTPLRVLTIAGSDSGGGAGIQADLRTFAMLGVHGLVAVAAVTVQNSVGVSGFHEIPVQVVADQIVAVASDIGLQAAKTGMLASSEIIETVAETARGQGIGTAVPLVVDPVCASMHGDPLLHMSALDALRTKLFPIATLVTPNLDEVRLLVGVDVVDEASQREAAKALHALGPKWVLVKGGHLRSAPHSPDLLFDGAEFHRFDAPRVDTGHDHGAGDTLAAATAAALAHGHSVPEAVEFAKRWITECLRAAYPLGRGHGPVNPMFRLRG</sequence>
<reference evidence="17 18" key="1">
    <citation type="journal article" date="2016" name="Genome Announc.">
        <title>Draft Genome Sequences of Five Rapidly Growing Mycobacterium Species, M. thermoresistibile, M. fortuitum subsp. acetamidolyticum, M. canariasense, M. brisbanense, and M. novocastrense.</title>
        <authorList>
            <person name="Katahira K."/>
            <person name="Ogura Y."/>
            <person name="Gotoh Y."/>
            <person name="Hayashi T."/>
        </authorList>
    </citation>
    <scope>NUCLEOTIDE SEQUENCE [LARGE SCALE GENOMIC DNA]</scope>
    <source>
        <strain evidence="17 18">JCM6362</strain>
    </source>
</reference>
<keyword evidence="9" id="KW-0547">Nucleotide-binding</keyword>
<evidence type="ECO:0000256" key="3">
    <source>
        <dbReference type="ARBA" id="ARBA00003848"/>
    </source>
</evidence>
<feature type="domain" description="Pyridoxamine kinase/Phosphomethylpyrimidine kinase" evidence="16">
    <location>
        <begin position="23"/>
        <end position="271"/>
    </location>
</feature>
<dbReference type="InterPro" id="IPR029056">
    <property type="entry name" value="Ribokinase-like"/>
</dbReference>
<evidence type="ECO:0000256" key="6">
    <source>
        <dbReference type="ARBA" id="ARBA00012963"/>
    </source>
</evidence>
<evidence type="ECO:0000256" key="13">
    <source>
        <dbReference type="ARBA" id="ARBA00037917"/>
    </source>
</evidence>
<dbReference type="CDD" id="cd01169">
    <property type="entry name" value="HMPP_kinase"/>
    <property type="match status" value="1"/>
</dbReference>
<dbReference type="GO" id="GO:0008902">
    <property type="term" value="F:hydroxymethylpyrimidine kinase activity"/>
    <property type="evidence" value="ECO:0007669"/>
    <property type="project" value="UniProtKB-EC"/>
</dbReference>
<dbReference type="AlphaFoldDB" id="A0A117IMS6"/>
<comment type="pathway">
    <text evidence="13">Cofactor biosynthesis; thiamine diphosphate biosynthesis; 4-amino-2-methyl-5-diphosphomethylpyrimidine from 5-amino-1-(5-phospho-D-ribosyl)imidazole: step 2/3.</text>
</comment>
<evidence type="ECO:0000256" key="1">
    <source>
        <dbReference type="ARBA" id="ARBA00000151"/>
    </source>
</evidence>
<accession>A0A117IMS6</accession>
<dbReference type="GO" id="GO:0005829">
    <property type="term" value="C:cytosol"/>
    <property type="evidence" value="ECO:0007669"/>
    <property type="project" value="TreeGrafter"/>
</dbReference>
<dbReference type="UniPathway" id="UPA00060">
    <property type="reaction ID" value="UER00138"/>
</dbReference>
<dbReference type="PANTHER" id="PTHR20858">
    <property type="entry name" value="PHOSPHOMETHYLPYRIMIDINE KINASE"/>
    <property type="match status" value="1"/>
</dbReference>
<evidence type="ECO:0000256" key="5">
    <source>
        <dbReference type="ARBA" id="ARBA00012135"/>
    </source>
</evidence>
<dbReference type="FunFam" id="3.40.1190.20:FF:000003">
    <property type="entry name" value="Phosphomethylpyrimidine kinase ThiD"/>
    <property type="match status" value="1"/>
</dbReference>
<evidence type="ECO:0000313" key="18">
    <source>
        <dbReference type="Proteomes" id="UP000069654"/>
    </source>
</evidence>
<dbReference type="GO" id="GO:0008972">
    <property type="term" value="F:phosphomethylpyrimidine kinase activity"/>
    <property type="evidence" value="ECO:0007669"/>
    <property type="project" value="UniProtKB-EC"/>
</dbReference>
<keyword evidence="12" id="KW-0784">Thiamine biosynthesis</keyword>
<evidence type="ECO:0000256" key="12">
    <source>
        <dbReference type="ARBA" id="ARBA00022977"/>
    </source>
</evidence>
<dbReference type="Gene3D" id="3.40.1190.20">
    <property type="match status" value="1"/>
</dbReference>
<dbReference type="EMBL" id="BCTB01000018">
    <property type="protein sequence ID" value="GAT15745.1"/>
    <property type="molecule type" value="Genomic_DNA"/>
</dbReference>
<evidence type="ECO:0000256" key="15">
    <source>
        <dbReference type="ARBA" id="ARBA00043176"/>
    </source>
</evidence>
<dbReference type="OMA" id="NRHTHGT"/>
<comment type="catalytic activity">
    <reaction evidence="1">
        <text>4-amino-5-hydroxymethyl-2-methylpyrimidine + ATP = 4-amino-2-methyl-5-(phosphooxymethyl)pyrimidine + ADP + H(+)</text>
        <dbReference type="Rhea" id="RHEA:23096"/>
        <dbReference type="ChEBI" id="CHEBI:15378"/>
        <dbReference type="ChEBI" id="CHEBI:16892"/>
        <dbReference type="ChEBI" id="CHEBI:30616"/>
        <dbReference type="ChEBI" id="CHEBI:58354"/>
        <dbReference type="ChEBI" id="CHEBI:456216"/>
        <dbReference type="EC" id="2.7.1.49"/>
    </reaction>
</comment>
<comment type="pathway">
    <text evidence="4">Cofactor biosynthesis; thiamine diphosphate biosynthesis; 4-amino-2-methyl-5-diphosphomethylpyrimidine from 5-amino-1-(5-phospho-D-ribosyl)imidazole: step 3/3.</text>
</comment>
<dbReference type="EC" id="2.7.4.7" evidence="6"/>
<dbReference type="STRING" id="1797.RMCT_2715"/>
<keyword evidence="10 17" id="KW-0418">Kinase</keyword>
<protein>
    <recommendedName>
        <fullName evidence="7">Hydroxymethylpyrimidine/phosphomethylpyrimidine kinase</fullName>
        <ecNumber evidence="5">2.7.1.49</ecNumber>
        <ecNumber evidence="6">2.7.4.7</ecNumber>
    </recommendedName>
    <alternativeName>
        <fullName evidence="14">Hydroxymethylpyrimidine kinase</fullName>
    </alternativeName>
    <alternativeName>
        <fullName evidence="15">Hydroxymethylpyrimidine phosphate kinase</fullName>
    </alternativeName>
</protein>